<dbReference type="Gene3D" id="1.20.58.1290">
    <property type="entry name" value="CarD-like, C-terminal domain"/>
    <property type="match status" value="1"/>
</dbReference>
<dbReference type="Gene3D" id="2.40.10.170">
    <property type="match status" value="1"/>
</dbReference>
<gene>
    <name evidence="2" type="ORF">OCV77_13095</name>
</gene>
<dbReference type="InterPro" id="IPR042215">
    <property type="entry name" value="CarD-like_C"/>
</dbReference>
<proteinExistence type="predicted"/>
<evidence type="ECO:0000313" key="2">
    <source>
        <dbReference type="EMBL" id="MCU6745412.1"/>
    </source>
</evidence>
<name>A0ABT2T574_9FIRM</name>
<comment type="caution">
    <text evidence="2">The sequence shown here is derived from an EMBL/GenBank/DDBJ whole genome shotgun (WGS) entry which is preliminary data.</text>
</comment>
<organism evidence="2 3">
    <name type="scientific">Suilimivivens aceti</name>
    <dbReference type="NCBI Taxonomy" id="2981774"/>
    <lineage>
        <taxon>Bacteria</taxon>
        <taxon>Bacillati</taxon>
        <taxon>Bacillota</taxon>
        <taxon>Clostridia</taxon>
        <taxon>Lachnospirales</taxon>
        <taxon>Lachnospiraceae</taxon>
        <taxon>Suilimivivens</taxon>
    </lineage>
</organism>
<dbReference type="InterPro" id="IPR048792">
    <property type="entry name" value="CarD_C"/>
</dbReference>
<dbReference type="Pfam" id="PF21095">
    <property type="entry name" value="CarD_C"/>
    <property type="match status" value="1"/>
</dbReference>
<evidence type="ECO:0000259" key="1">
    <source>
        <dbReference type="SMART" id="SM01058"/>
    </source>
</evidence>
<sequence length="173" mass="20161">MYQIGDYVIKFNNGVCRVEDIMHLDMPGTDRNRLYYLLIPKDCQSAKVYVPVDAESRSLRKALSKEEAWEIIRKIPETEKKWSTNDKQREQEYKAAIQSCNPTELVGIIKNLYSRKQIRRAQGKKSTSTDERYFKLAEDSLYSELAFAIGREKQEMKQIIAKTIAEIQEKTEG</sequence>
<dbReference type="InterPro" id="IPR052531">
    <property type="entry name" value="CarD-like_regulator"/>
</dbReference>
<reference evidence="2 3" key="1">
    <citation type="journal article" date="2021" name="ISME Commun">
        <title>Automated analysis of genomic sequences facilitates high-throughput and comprehensive description of bacteria.</title>
        <authorList>
            <person name="Hitch T.C.A."/>
        </authorList>
    </citation>
    <scope>NUCLEOTIDE SEQUENCE [LARGE SCALE GENOMIC DNA]</scope>
    <source>
        <strain evidence="2 3">Sanger_18</strain>
    </source>
</reference>
<dbReference type="InterPro" id="IPR036101">
    <property type="entry name" value="CarD-like/TRCF_RID_sf"/>
</dbReference>
<dbReference type="PANTHER" id="PTHR38447">
    <property type="entry name" value="TRANSCRIPTION FACTOR YDEB-RELATED"/>
    <property type="match status" value="1"/>
</dbReference>
<protein>
    <submittedName>
        <fullName evidence="2">CarD family transcriptional regulator</fullName>
    </submittedName>
</protein>
<dbReference type="SUPFAM" id="SSF141259">
    <property type="entry name" value="CarD-like"/>
    <property type="match status" value="1"/>
</dbReference>
<keyword evidence="3" id="KW-1185">Reference proteome</keyword>
<dbReference type="RefSeq" id="WP_262575455.1">
    <property type="nucleotide sequence ID" value="NZ_JAOQKJ010000011.1"/>
</dbReference>
<accession>A0ABT2T574</accession>
<dbReference type="SMART" id="SM01058">
    <property type="entry name" value="CarD_TRCF"/>
    <property type="match status" value="1"/>
</dbReference>
<dbReference type="InterPro" id="IPR003711">
    <property type="entry name" value="CarD-like/TRCF_RID"/>
</dbReference>
<evidence type="ECO:0000313" key="3">
    <source>
        <dbReference type="Proteomes" id="UP001652432"/>
    </source>
</evidence>
<dbReference type="Pfam" id="PF02559">
    <property type="entry name" value="CarD_TRCF_RID"/>
    <property type="match status" value="1"/>
</dbReference>
<feature type="domain" description="CarD-like/TRCF RNAP-interacting" evidence="1">
    <location>
        <begin position="1"/>
        <end position="113"/>
    </location>
</feature>
<dbReference type="EMBL" id="JAOQKJ010000011">
    <property type="protein sequence ID" value="MCU6745412.1"/>
    <property type="molecule type" value="Genomic_DNA"/>
</dbReference>
<dbReference type="PANTHER" id="PTHR38447:SF1">
    <property type="entry name" value="RNA POLYMERASE-BINDING TRANSCRIPTION FACTOR CARD"/>
    <property type="match status" value="1"/>
</dbReference>
<dbReference type="Proteomes" id="UP001652432">
    <property type="component" value="Unassembled WGS sequence"/>
</dbReference>